<dbReference type="Gene3D" id="3.60.130.10">
    <property type="entry name" value="Clavaminate synthase-like"/>
    <property type="match status" value="1"/>
</dbReference>
<accession>A0A162YT38</accession>
<sequence>MWPTAQTFTKNDWMTTTTTPPTQVNWDHRLQGALADLWIDARSQASGLGPAAIASLQQYGFALVRGLGPADADRAAMVPPLNRFGAELGTIVPQNKAGSLLEDIRDFSDTDAFDNRGYRSPGELSLHTDPPTLLVLHCLAPARSGGENQLVNIEAIHNHIAAQRPELLPVLQRGFRFWEPSETEPGAGEASGWTRPILMQHDGCVSCVYYRPFIEAAAQAAGEPLSALDVQALDHFDALANSPQFQIRLTLAAGDSLVLHNRAVMHARAAYEDWPDAHRRRHLLRLWIDAPAIRPSATEHELGDFFAGA</sequence>
<dbReference type="EMBL" id="LVWD01000034">
    <property type="protein sequence ID" value="OAD39982.1"/>
    <property type="molecule type" value="Genomic_DNA"/>
</dbReference>
<dbReference type="Proteomes" id="UP000185680">
    <property type="component" value="Chromosome"/>
</dbReference>
<proteinExistence type="predicted"/>
<keyword evidence="2" id="KW-0560">Oxidoreductase</keyword>
<dbReference type="GO" id="GO:0016706">
    <property type="term" value="F:2-oxoglutarate-dependent dioxygenase activity"/>
    <property type="evidence" value="ECO:0007669"/>
    <property type="project" value="UniProtKB-ARBA"/>
</dbReference>
<organism evidence="5 8">
    <name type="scientific">Hydrogenophaga crassostreae</name>
    <dbReference type="NCBI Taxonomy" id="1763535"/>
    <lineage>
        <taxon>Bacteria</taxon>
        <taxon>Pseudomonadati</taxon>
        <taxon>Pseudomonadota</taxon>
        <taxon>Betaproteobacteria</taxon>
        <taxon>Burkholderiales</taxon>
        <taxon>Comamonadaceae</taxon>
        <taxon>Hydrogenophaga</taxon>
    </lineage>
</organism>
<evidence type="ECO:0000313" key="7">
    <source>
        <dbReference type="Proteomes" id="UP000185657"/>
    </source>
</evidence>
<evidence type="ECO:0000259" key="4">
    <source>
        <dbReference type="Pfam" id="PF02668"/>
    </source>
</evidence>
<dbReference type="KEGG" id="hyl:LPB072_08005"/>
<dbReference type="EMBL" id="CP017476">
    <property type="protein sequence ID" value="AOW12794.1"/>
    <property type="molecule type" value="Genomic_DNA"/>
</dbReference>
<dbReference type="STRING" id="1763535.LPB072_08005"/>
<dbReference type="SUPFAM" id="SSF51197">
    <property type="entry name" value="Clavaminate synthase-like"/>
    <property type="match status" value="1"/>
</dbReference>
<dbReference type="InterPro" id="IPR050411">
    <property type="entry name" value="AlphaKG_dependent_hydroxylases"/>
</dbReference>
<dbReference type="GO" id="GO:0017000">
    <property type="term" value="P:antibiotic biosynthetic process"/>
    <property type="evidence" value="ECO:0007669"/>
    <property type="project" value="UniProtKB-KW"/>
</dbReference>
<dbReference type="Pfam" id="PF02668">
    <property type="entry name" value="TauD"/>
    <property type="match status" value="1"/>
</dbReference>
<comment type="cofactor">
    <cofactor evidence="1">
        <name>Fe(2+)</name>
        <dbReference type="ChEBI" id="CHEBI:29033"/>
    </cofactor>
</comment>
<dbReference type="InterPro" id="IPR003819">
    <property type="entry name" value="TauD/TfdA-like"/>
</dbReference>
<feature type="domain" description="TauD/TfdA-like" evidence="4">
    <location>
        <begin position="53"/>
        <end position="287"/>
    </location>
</feature>
<dbReference type="PANTHER" id="PTHR10696:SF56">
    <property type="entry name" value="TAUD_TFDA-LIKE DOMAIN-CONTAINING PROTEIN"/>
    <property type="match status" value="1"/>
</dbReference>
<evidence type="ECO:0000313" key="6">
    <source>
        <dbReference type="EMBL" id="OAD39982.1"/>
    </source>
</evidence>
<evidence type="ECO:0000256" key="2">
    <source>
        <dbReference type="ARBA" id="ARBA00023002"/>
    </source>
</evidence>
<protein>
    <recommendedName>
        <fullName evidence="4">TauD/TfdA-like domain-containing protein</fullName>
    </recommendedName>
</protein>
<evidence type="ECO:0000313" key="8">
    <source>
        <dbReference type="Proteomes" id="UP000185680"/>
    </source>
</evidence>
<evidence type="ECO:0000313" key="5">
    <source>
        <dbReference type="EMBL" id="AOW12794.1"/>
    </source>
</evidence>
<dbReference type="AlphaFoldDB" id="A0A162YT38"/>
<dbReference type="InterPro" id="IPR042098">
    <property type="entry name" value="TauD-like_sf"/>
</dbReference>
<dbReference type="PANTHER" id="PTHR10696">
    <property type="entry name" value="GAMMA-BUTYROBETAINE HYDROXYLASE-RELATED"/>
    <property type="match status" value="1"/>
</dbReference>
<gene>
    <name evidence="5" type="ORF">LPB072_08005</name>
    <name evidence="6" type="ORF">LPB72_17500</name>
</gene>
<evidence type="ECO:0000256" key="3">
    <source>
        <dbReference type="ARBA" id="ARBA00023194"/>
    </source>
</evidence>
<keyword evidence="7" id="KW-1185">Reference proteome</keyword>
<evidence type="ECO:0000256" key="1">
    <source>
        <dbReference type="ARBA" id="ARBA00001954"/>
    </source>
</evidence>
<reference evidence="6 7" key="1">
    <citation type="submission" date="2016-02" db="EMBL/GenBank/DDBJ databases">
        <title>Draft genome sequence of Hydrogenophaga sp. LPB0072.</title>
        <authorList>
            <person name="Shin S.-K."/>
            <person name="Yi H."/>
        </authorList>
    </citation>
    <scope>NUCLEOTIDE SEQUENCE [LARGE SCALE GENOMIC DNA]</scope>
    <source>
        <strain evidence="6 7">LPB0072</strain>
    </source>
</reference>
<dbReference type="Proteomes" id="UP000185657">
    <property type="component" value="Unassembled WGS sequence"/>
</dbReference>
<reference evidence="5 8" key="2">
    <citation type="submission" date="2016-10" db="EMBL/GenBank/DDBJ databases">
        <title>Hydorgenophaga sp. LPB0072 isolated from gastropod.</title>
        <authorList>
            <person name="Kim E."/>
            <person name="Yi H."/>
        </authorList>
    </citation>
    <scope>NUCLEOTIDE SEQUENCE [LARGE SCALE GENOMIC DNA]</scope>
    <source>
        <strain evidence="5 8">LPB0072</strain>
    </source>
</reference>
<keyword evidence="3" id="KW-0045">Antibiotic biosynthesis</keyword>
<name>A0A162YT38_9BURK</name>